<keyword evidence="3" id="KW-0288">FMN</keyword>
<dbReference type="GO" id="GO:0016646">
    <property type="term" value="F:oxidoreductase activity, acting on the CH-NH group of donors, NAD or NADP as acceptor"/>
    <property type="evidence" value="ECO:0007669"/>
    <property type="project" value="UniProtKB-ARBA"/>
</dbReference>
<dbReference type="GO" id="GO:0010181">
    <property type="term" value="F:FMN binding"/>
    <property type="evidence" value="ECO:0007669"/>
    <property type="project" value="InterPro"/>
</dbReference>
<dbReference type="EMBL" id="RSED01000006">
    <property type="protein sequence ID" value="RRS04656.1"/>
    <property type="molecule type" value="Genomic_DNA"/>
</dbReference>
<organism evidence="6 7">
    <name type="scientific">Aquabacterium soli</name>
    <dbReference type="NCBI Taxonomy" id="2493092"/>
    <lineage>
        <taxon>Bacteria</taxon>
        <taxon>Pseudomonadati</taxon>
        <taxon>Pseudomonadota</taxon>
        <taxon>Betaproteobacteria</taxon>
        <taxon>Burkholderiales</taxon>
        <taxon>Aquabacterium</taxon>
    </lineage>
</organism>
<dbReference type="PANTHER" id="PTHR33798">
    <property type="entry name" value="FLAVOPROTEIN OXYGENASE"/>
    <property type="match status" value="1"/>
</dbReference>
<evidence type="ECO:0000259" key="5">
    <source>
        <dbReference type="SMART" id="SM00903"/>
    </source>
</evidence>
<dbReference type="SUPFAM" id="SSF50475">
    <property type="entry name" value="FMN-binding split barrel"/>
    <property type="match status" value="1"/>
</dbReference>
<dbReference type="OrthoDB" id="9794638at2"/>
<dbReference type="InterPro" id="IPR012349">
    <property type="entry name" value="Split_barrel_FMN-bd"/>
</dbReference>
<evidence type="ECO:0000313" key="7">
    <source>
        <dbReference type="Proteomes" id="UP000269265"/>
    </source>
</evidence>
<protein>
    <submittedName>
        <fullName evidence="6">Flavin reductase family protein</fullName>
    </submittedName>
</protein>
<proteinExistence type="inferred from homology"/>
<evidence type="ECO:0000256" key="3">
    <source>
        <dbReference type="ARBA" id="ARBA00022643"/>
    </source>
</evidence>
<gene>
    <name evidence="6" type="ORF">EIP75_09555</name>
</gene>
<evidence type="ECO:0000256" key="2">
    <source>
        <dbReference type="ARBA" id="ARBA00022630"/>
    </source>
</evidence>
<dbReference type="Proteomes" id="UP000269265">
    <property type="component" value="Unassembled WGS sequence"/>
</dbReference>
<keyword evidence="2" id="KW-0285">Flavoprotein</keyword>
<comment type="caution">
    <text evidence="6">The sequence shown here is derived from an EMBL/GenBank/DDBJ whole genome shotgun (WGS) entry which is preliminary data.</text>
</comment>
<evidence type="ECO:0000256" key="1">
    <source>
        <dbReference type="ARBA" id="ARBA00001917"/>
    </source>
</evidence>
<dbReference type="RefSeq" id="WP_125243030.1">
    <property type="nucleotide sequence ID" value="NZ_RSED01000006.1"/>
</dbReference>
<dbReference type="InterPro" id="IPR002563">
    <property type="entry name" value="Flavin_Rdtase-like_dom"/>
</dbReference>
<accession>A0A426VCQ7</accession>
<dbReference type="SMART" id="SM00903">
    <property type="entry name" value="Flavin_Reduct"/>
    <property type="match status" value="1"/>
</dbReference>
<sequence>MIIDMAETGASRAYQWLASTVTPRPVAWVSTLSHSGEGNLAPFSFFQVITGDPPTVMISPLHRGDGGLKDTVLNIQATGEFVISLVPFSLVDAMNECSASYPHGVSEFERAGVAPAASTRVKPPRVAASPVSLECTAVQCQPYPADRPSCHVILGRVLAMHIDDAVLGADGRVDPVRLDLVSRMGGDWYGRTASDANFTLGRPQGWDQPRR</sequence>
<dbReference type="PANTHER" id="PTHR33798:SF5">
    <property type="entry name" value="FLAVIN REDUCTASE LIKE DOMAIN-CONTAINING PROTEIN"/>
    <property type="match status" value="1"/>
</dbReference>
<comment type="similarity">
    <text evidence="4">Belongs to the flavoredoxin family.</text>
</comment>
<dbReference type="Gene3D" id="2.30.110.10">
    <property type="entry name" value="Electron Transport, Fmn-binding Protein, Chain A"/>
    <property type="match status" value="1"/>
</dbReference>
<name>A0A426VCQ7_9BURK</name>
<keyword evidence="7" id="KW-1185">Reference proteome</keyword>
<feature type="domain" description="Flavin reductase like" evidence="5">
    <location>
        <begin position="19"/>
        <end position="172"/>
    </location>
</feature>
<comment type="cofactor">
    <cofactor evidence="1">
        <name>FMN</name>
        <dbReference type="ChEBI" id="CHEBI:58210"/>
    </cofactor>
</comment>
<evidence type="ECO:0000313" key="6">
    <source>
        <dbReference type="EMBL" id="RRS04656.1"/>
    </source>
</evidence>
<evidence type="ECO:0000256" key="4">
    <source>
        <dbReference type="ARBA" id="ARBA00038054"/>
    </source>
</evidence>
<dbReference type="Pfam" id="PF01613">
    <property type="entry name" value="Flavin_Reduct"/>
    <property type="match status" value="1"/>
</dbReference>
<dbReference type="AlphaFoldDB" id="A0A426VCQ7"/>
<reference evidence="6 7" key="1">
    <citation type="submission" date="2018-12" db="EMBL/GenBank/DDBJ databases">
        <title>The whole draft genome of Aquabacterium sp. SJQ9.</title>
        <authorList>
            <person name="Sun L."/>
            <person name="Gao X."/>
            <person name="Chen W."/>
            <person name="Huang K."/>
        </authorList>
    </citation>
    <scope>NUCLEOTIDE SEQUENCE [LARGE SCALE GENOMIC DNA]</scope>
    <source>
        <strain evidence="6 7">SJQ9</strain>
    </source>
</reference>